<keyword evidence="1" id="KW-0812">Transmembrane</keyword>
<comment type="caution">
    <text evidence="2">The sequence shown here is derived from an EMBL/GenBank/DDBJ whole genome shotgun (WGS) entry which is preliminary data.</text>
</comment>
<reference evidence="2 3" key="1">
    <citation type="submission" date="2021-03" db="EMBL/GenBank/DDBJ databases">
        <title>Genomic Encyclopedia of Type Strains, Phase IV (KMG-IV): sequencing the most valuable type-strain genomes for metagenomic binning, comparative biology and taxonomic classification.</title>
        <authorList>
            <person name="Goeker M."/>
        </authorList>
    </citation>
    <scope>NUCLEOTIDE SEQUENCE [LARGE SCALE GENOMIC DNA]</scope>
    <source>
        <strain evidence="2 3">DSM 21600</strain>
    </source>
</reference>
<evidence type="ECO:0000313" key="2">
    <source>
        <dbReference type="EMBL" id="MBP1853566.1"/>
    </source>
</evidence>
<sequence>MSLTDTPAATQGPLSRGEFRGAAGEYFGIWIVNILLTIVTLGIYSAWAKVRRNRYFYGNTYVDGHAFDYHARGRQILIGRIIVLVVFGGFNLAATFLPLLALITPLIFMLVLPWLFRRGIRFSARVTSYRNVRFDFVGTTAGAYKAVLLGGIVSVLSFGLAVPVASRWFYTWVFNNLRYGDRAFASRPRLAPIYMAWIIPMILIIAGGLFYLAVFVAIFAVAAQVGEDKEDIAGKLETLMNIAPAVIWIVMIFYLIAFLFYRVAVRNIVLNATVFDGRHRLFSDMRRLRYLWIVVSNTVVSVLTLGLMRPWAAVREQRYKIGHTGILIDGDMDEVMTAIEKTGPAASAEFLDMEGFDFGF</sequence>
<evidence type="ECO:0000256" key="1">
    <source>
        <dbReference type="SAM" id="Phobius"/>
    </source>
</evidence>
<keyword evidence="1" id="KW-0472">Membrane</keyword>
<dbReference type="Proteomes" id="UP000759443">
    <property type="component" value="Unassembled WGS sequence"/>
</dbReference>
<feature type="transmembrane region" description="Helical" evidence="1">
    <location>
        <begin position="242"/>
        <end position="261"/>
    </location>
</feature>
<keyword evidence="3" id="KW-1185">Reference proteome</keyword>
<dbReference type="InterPro" id="IPR010295">
    <property type="entry name" value="DUF898"/>
</dbReference>
<dbReference type="Pfam" id="PF05987">
    <property type="entry name" value="DUF898"/>
    <property type="match status" value="1"/>
</dbReference>
<dbReference type="EMBL" id="JAGGJU010000020">
    <property type="protein sequence ID" value="MBP1853566.1"/>
    <property type="molecule type" value="Genomic_DNA"/>
</dbReference>
<feature type="transmembrane region" description="Helical" evidence="1">
    <location>
        <begin position="194"/>
        <end position="221"/>
    </location>
</feature>
<keyword evidence="1" id="KW-1133">Transmembrane helix</keyword>
<feature type="transmembrane region" description="Helical" evidence="1">
    <location>
        <begin position="290"/>
        <end position="308"/>
    </location>
</feature>
<gene>
    <name evidence="2" type="ORF">J2Z17_005028</name>
</gene>
<evidence type="ECO:0000313" key="3">
    <source>
        <dbReference type="Proteomes" id="UP000759443"/>
    </source>
</evidence>
<feature type="transmembrane region" description="Helical" evidence="1">
    <location>
        <begin position="27"/>
        <end position="47"/>
    </location>
</feature>
<feature type="transmembrane region" description="Helical" evidence="1">
    <location>
        <begin position="77"/>
        <end position="93"/>
    </location>
</feature>
<organism evidence="2 3">
    <name type="scientific">Rhizobium halophytocola</name>
    <dbReference type="NCBI Taxonomy" id="735519"/>
    <lineage>
        <taxon>Bacteria</taxon>
        <taxon>Pseudomonadati</taxon>
        <taxon>Pseudomonadota</taxon>
        <taxon>Alphaproteobacteria</taxon>
        <taxon>Hyphomicrobiales</taxon>
        <taxon>Rhizobiaceae</taxon>
        <taxon>Rhizobium/Agrobacterium group</taxon>
        <taxon>Rhizobium</taxon>
    </lineage>
</organism>
<accession>A0ABS4E6L2</accession>
<name>A0ABS4E6L2_9HYPH</name>
<protein>
    <submittedName>
        <fullName evidence="2">Uncharacterized membrane protein YjgN (DUF898 family)</fullName>
    </submittedName>
</protein>
<proteinExistence type="predicted"/>
<dbReference type="RefSeq" id="WP_209949505.1">
    <property type="nucleotide sequence ID" value="NZ_JAGGJU010000020.1"/>
</dbReference>
<feature type="transmembrane region" description="Helical" evidence="1">
    <location>
        <begin position="146"/>
        <end position="170"/>
    </location>
</feature>